<reference evidence="1" key="1">
    <citation type="submission" date="2024-12" db="EMBL/GenBank/DDBJ databases">
        <authorList>
            <person name="Wu N."/>
        </authorList>
    </citation>
    <scope>NUCLEOTIDE SEQUENCE</scope>
    <source>
        <strain evidence="1">P15</strain>
    </source>
</reference>
<name>A0ACC7NYW7_9BACL</name>
<evidence type="ECO:0000313" key="2">
    <source>
        <dbReference type="Proteomes" id="UP001631969"/>
    </source>
</evidence>
<comment type="caution">
    <text evidence="1">The sequence shown here is derived from an EMBL/GenBank/DDBJ whole genome shotgun (WGS) entry which is preliminary data.</text>
</comment>
<accession>A0ACC7NYW7</accession>
<proteinExistence type="predicted"/>
<dbReference type="Proteomes" id="UP001631969">
    <property type="component" value="Unassembled WGS sequence"/>
</dbReference>
<keyword evidence="2" id="KW-1185">Reference proteome</keyword>
<dbReference type="EMBL" id="JBJURJ010000009">
    <property type="protein sequence ID" value="MFM9329587.1"/>
    <property type="molecule type" value="Genomic_DNA"/>
</dbReference>
<organism evidence="1 2">
    <name type="scientific">Paenibacillus mesotrionivorans</name>
    <dbReference type="NCBI Taxonomy" id="3160968"/>
    <lineage>
        <taxon>Bacteria</taxon>
        <taxon>Bacillati</taxon>
        <taxon>Bacillota</taxon>
        <taxon>Bacilli</taxon>
        <taxon>Bacillales</taxon>
        <taxon>Paenibacillaceae</taxon>
        <taxon>Paenibacillus</taxon>
    </lineage>
</organism>
<sequence length="324" mass="35466">MDTIASYLDNMFASLPRTRQMLTLKEEMLATMEEKYQELKQEGKTENEAVGIVISEFGNIDELMAELNIPLASEEVVLPVVTEEEIHSFLKLKKTSGLLIGIGVFMCLAGVALLVFISTLVENSQPGGLLSEDSGYMVGLAGLFALMVPAIGIFIYTGMKLEKYKHLQGDFVIAPSLKAMLESRKAAFAPTYTFSLITGVCLAVISPVAIFIASAVGEQSATYGVSVMLILVGIAVILFIYFGSIRESYNMLLQQEDFTKEKKEVNRVIGAVASIVWPVATCIFLISGFVYGMWHINWVVFPVTGILFGTFCGAYSILKERGRA</sequence>
<evidence type="ECO:0000313" key="1">
    <source>
        <dbReference type="EMBL" id="MFM9329587.1"/>
    </source>
</evidence>
<protein>
    <submittedName>
        <fullName evidence="1">Permease prefix domain 1-containing protein</fullName>
    </submittedName>
</protein>
<gene>
    <name evidence="1" type="ORF">ACI1P1_14935</name>
</gene>